<dbReference type="PROSITE" id="PS51318">
    <property type="entry name" value="TAT"/>
    <property type="match status" value="1"/>
</dbReference>
<proteinExistence type="predicted"/>
<dbReference type="InterPro" id="IPR013022">
    <property type="entry name" value="Xyl_isomerase-like_TIM-brl"/>
</dbReference>
<dbReference type="PROSITE" id="PS51257">
    <property type="entry name" value="PROKAR_LIPOPROTEIN"/>
    <property type="match status" value="1"/>
</dbReference>
<evidence type="ECO:0000313" key="2">
    <source>
        <dbReference type="EMBL" id="MBS0030316.1"/>
    </source>
</evidence>
<dbReference type="Proteomes" id="UP000676386">
    <property type="component" value="Unassembled WGS sequence"/>
</dbReference>
<sequence>MSNVNNRRQFLRQMGLYTMGMGILPAVLAACNEGKSTRKDDKDTSATPAAGTSEDIAKELFFKISLAEWSFHKALFAGKMNHLDFASRAKNEFGIQGIEYVNQFFKDKAKDQSYLGEMKKRADDLGVRSVLIMCDEEGEMGDQDVKKRLQAVENHYKWVEAAAFLGCHSIRVNAAGEGKPEDVAKAAAESLTKLASFGKEHNIGVIVENHGGMSSNGKWLSGIMKTVNMPNCGTLPDLGNFCIKRSKPENNTPEAWAKTTCLEEYDRYEGVTELMPFAKGVSAKTYDFDAAGNETTIDYKRALTIVKNAGFTGFMGIEYEGERLSEEEGIKKTKELLMKIGAGL</sequence>
<comment type="caution">
    <text evidence="2">The sequence shown here is derived from an EMBL/GenBank/DDBJ whole genome shotgun (WGS) entry which is preliminary data.</text>
</comment>
<evidence type="ECO:0000313" key="3">
    <source>
        <dbReference type="Proteomes" id="UP000676386"/>
    </source>
</evidence>
<dbReference type="PANTHER" id="PTHR12110:SF53">
    <property type="entry name" value="BLR5974 PROTEIN"/>
    <property type="match status" value="1"/>
</dbReference>
<feature type="domain" description="Xylose isomerase-like TIM barrel" evidence="1">
    <location>
        <begin position="92"/>
        <end position="337"/>
    </location>
</feature>
<dbReference type="InterPro" id="IPR036237">
    <property type="entry name" value="Xyl_isomerase-like_sf"/>
</dbReference>
<dbReference type="InterPro" id="IPR006311">
    <property type="entry name" value="TAT_signal"/>
</dbReference>
<dbReference type="RefSeq" id="WP_211975450.1">
    <property type="nucleotide sequence ID" value="NZ_CBFHAM010000004.1"/>
</dbReference>
<gene>
    <name evidence="2" type="ORF">KE626_23525</name>
</gene>
<accession>A0ABS5J539</accession>
<dbReference type="PANTHER" id="PTHR12110">
    <property type="entry name" value="HYDROXYPYRUVATE ISOMERASE"/>
    <property type="match status" value="1"/>
</dbReference>
<name>A0ABS5J539_9BACT</name>
<reference evidence="2 3" key="1">
    <citation type="submission" date="2021-04" db="EMBL/GenBank/DDBJ databases">
        <title>Chitinophaga sp. nov., isolated from the rhizosphere soil.</title>
        <authorList>
            <person name="He S."/>
        </authorList>
    </citation>
    <scope>NUCLEOTIDE SEQUENCE [LARGE SCALE GENOMIC DNA]</scope>
    <source>
        <strain evidence="2 3">2R12</strain>
    </source>
</reference>
<protein>
    <submittedName>
        <fullName evidence="2">TIM barrel protein</fullName>
    </submittedName>
</protein>
<dbReference type="EMBL" id="JAGTXB010000013">
    <property type="protein sequence ID" value="MBS0030316.1"/>
    <property type="molecule type" value="Genomic_DNA"/>
</dbReference>
<dbReference type="InterPro" id="IPR050312">
    <property type="entry name" value="IolE/XylAMocC-like"/>
</dbReference>
<dbReference type="SUPFAM" id="SSF51658">
    <property type="entry name" value="Xylose isomerase-like"/>
    <property type="match status" value="1"/>
</dbReference>
<organism evidence="2 3">
    <name type="scientific">Chitinophaga hostae</name>
    <dbReference type="NCBI Taxonomy" id="2831022"/>
    <lineage>
        <taxon>Bacteria</taxon>
        <taxon>Pseudomonadati</taxon>
        <taxon>Bacteroidota</taxon>
        <taxon>Chitinophagia</taxon>
        <taxon>Chitinophagales</taxon>
        <taxon>Chitinophagaceae</taxon>
        <taxon>Chitinophaga</taxon>
    </lineage>
</organism>
<dbReference type="Gene3D" id="3.20.20.150">
    <property type="entry name" value="Divalent-metal-dependent TIM barrel enzymes"/>
    <property type="match status" value="1"/>
</dbReference>
<keyword evidence="3" id="KW-1185">Reference proteome</keyword>
<evidence type="ECO:0000259" key="1">
    <source>
        <dbReference type="Pfam" id="PF01261"/>
    </source>
</evidence>
<dbReference type="Pfam" id="PF01261">
    <property type="entry name" value="AP_endonuc_2"/>
    <property type="match status" value="1"/>
</dbReference>